<dbReference type="GO" id="GO:0003677">
    <property type="term" value="F:DNA binding"/>
    <property type="evidence" value="ECO:0007669"/>
    <property type="project" value="UniProtKB-UniRule"/>
</dbReference>
<evidence type="ECO:0000256" key="3">
    <source>
        <dbReference type="ARBA" id="ARBA00023163"/>
    </source>
</evidence>
<evidence type="ECO:0000259" key="5">
    <source>
        <dbReference type="PROSITE" id="PS50977"/>
    </source>
</evidence>
<keyword evidence="3" id="KW-0804">Transcription</keyword>
<dbReference type="PROSITE" id="PS50977">
    <property type="entry name" value="HTH_TETR_2"/>
    <property type="match status" value="1"/>
</dbReference>
<dbReference type="OrthoDB" id="270177at2"/>
<dbReference type="InterPro" id="IPR001647">
    <property type="entry name" value="HTH_TetR"/>
</dbReference>
<evidence type="ECO:0000256" key="1">
    <source>
        <dbReference type="ARBA" id="ARBA00023015"/>
    </source>
</evidence>
<proteinExistence type="predicted"/>
<dbReference type="SUPFAM" id="SSF48498">
    <property type="entry name" value="Tetracyclin repressor-like, C-terminal domain"/>
    <property type="match status" value="1"/>
</dbReference>
<protein>
    <submittedName>
        <fullName evidence="6">TetR family transcriptional regulator</fullName>
    </submittedName>
</protein>
<comment type="caution">
    <text evidence="6">The sequence shown here is derived from an EMBL/GenBank/DDBJ whole genome shotgun (WGS) entry which is preliminary data.</text>
</comment>
<dbReference type="Pfam" id="PF16925">
    <property type="entry name" value="TetR_C_13"/>
    <property type="match status" value="1"/>
</dbReference>
<name>A0A4R8LSZ2_9BURK</name>
<keyword evidence="7" id="KW-1185">Reference proteome</keyword>
<evidence type="ECO:0000313" key="7">
    <source>
        <dbReference type="Proteomes" id="UP000295509"/>
    </source>
</evidence>
<dbReference type="PANTHER" id="PTHR47506">
    <property type="entry name" value="TRANSCRIPTIONAL REGULATORY PROTEIN"/>
    <property type="match status" value="1"/>
</dbReference>
<evidence type="ECO:0000256" key="4">
    <source>
        <dbReference type="PROSITE-ProRule" id="PRU00335"/>
    </source>
</evidence>
<feature type="DNA-binding region" description="H-T-H motif" evidence="4">
    <location>
        <begin position="29"/>
        <end position="48"/>
    </location>
</feature>
<gene>
    <name evidence="6" type="ORF">BX592_10828</name>
</gene>
<keyword evidence="1" id="KW-0805">Transcription regulation</keyword>
<feature type="domain" description="HTH tetR-type" evidence="5">
    <location>
        <begin position="6"/>
        <end position="66"/>
    </location>
</feature>
<dbReference type="InterPro" id="IPR009057">
    <property type="entry name" value="Homeodomain-like_sf"/>
</dbReference>
<dbReference type="Proteomes" id="UP000295509">
    <property type="component" value="Unassembled WGS sequence"/>
</dbReference>
<accession>A0A4R8LSZ2</accession>
<evidence type="ECO:0000313" key="6">
    <source>
        <dbReference type="EMBL" id="TDY50793.1"/>
    </source>
</evidence>
<organism evidence="6 7">
    <name type="scientific">Paraburkholderia rhizosphaerae</name>
    <dbReference type="NCBI Taxonomy" id="480658"/>
    <lineage>
        <taxon>Bacteria</taxon>
        <taxon>Pseudomonadati</taxon>
        <taxon>Pseudomonadota</taxon>
        <taxon>Betaproteobacteria</taxon>
        <taxon>Burkholderiales</taxon>
        <taxon>Burkholderiaceae</taxon>
        <taxon>Paraburkholderia</taxon>
    </lineage>
</organism>
<dbReference type="InterPro" id="IPR036271">
    <property type="entry name" value="Tet_transcr_reg_TetR-rel_C_sf"/>
</dbReference>
<dbReference type="Pfam" id="PF00440">
    <property type="entry name" value="TetR_N"/>
    <property type="match status" value="1"/>
</dbReference>
<dbReference type="SUPFAM" id="SSF46689">
    <property type="entry name" value="Homeodomain-like"/>
    <property type="match status" value="1"/>
</dbReference>
<dbReference type="PANTHER" id="PTHR47506:SF1">
    <property type="entry name" value="HTH-TYPE TRANSCRIPTIONAL REGULATOR YJDC"/>
    <property type="match status" value="1"/>
</dbReference>
<sequence length="195" mass="21887">MGRKISFDYDRALDAATLLFWKNGYAETALRDLLEAMEIGEGSFYNTLKSKKNLYLLCLQRYQEKELHARVHALASAPTAALGIRAFFGRILDRLDNPNSPSRLCMFAAMAEEEVLAEPDLRKRAEKGLDDVRTLFLARLTHDRDEGVLAPSLNPPVVAAVITTYLQGLWRMALVGYDRGGFEQQIETFLSGMGL</sequence>
<dbReference type="AlphaFoldDB" id="A0A4R8LSZ2"/>
<dbReference type="Gene3D" id="1.10.10.60">
    <property type="entry name" value="Homeodomain-like"/>
    <property type="match status" value="1"/>
</dbReference>
<dbReference type="InterPro" id="IPR011075">
    <property type="entry name" value="TetR_C"/>
</dbReference>
<dbReference type="Gene3D" id="1.10.357.10">
    <property type="entry name" value="Tetracycline Repressor, domain 2"/>
    <property type="match status" value="1"/>
</dbReference>
<dbReference type="EMBL" id="SORE01000008">
    <property type="protein sequence ID" value="TDY50793.1"/>
    <property type="molecule type" value="Genomic_DNA"/>
</dbReference>
<dbReference type="RefSeq" id="WP_134192049.1">
    <property type="nucleotide sequence ID" value="NZ_JBHLUW010000003.1"/>
</dbReference>
<evidence type="ECO:0000256" key="2">
    <source>
        <dbReference type="ARBA" id="ARBA00023125"/>
    </source>
</evidence>
<reference evidence="6 7" key="1">
    <citation type="submission" date="2019-03" db="EMBL/GenBank/DDBJ databases">
        <title>Genomic Encyclopedia of Type Strains, Phase III (KMG-III): the genomes of soil and plant-associated and newly described type strains.</title>
        <authorList>
            <person name="Whitman W."/>
        </authorList>
    </citation>
    <scope>NUCLEOTIDE SEQUENCE [LARGE SCALE GENOMIC DNA]</scope>
    <source>
        <strain evidence="6 7">LMG 29544</strain>
    </source>
</reference>
<keyword evidence="2 4" id="KW-0238">DNA-binding</keyword>